<dbReference type="Pfam" id="PF00672">
    <property type="entry name" value="HAMP"/>
    <property type="match status" value="1"/>
</dbReference>
<dbReference type="FunFam" id="1.10.287.130:FF:000001">
    <property type="entry name" value="Two-component sensor histidine kinase"/>
    <property type="match status" value="1"/>
</dbReference>
<dbReference type="FunFam" id="3.30.565.10:FF:000006">
    <property type="entry name" value="Sensor histidine kinase WalK"/>
    <property type="match status" value="1"/>
</dbReference>
<dbReference type="CDD" id="cd00075">
    <property type="entry name" value="HATPase"/>
    <property type="match status" value="1"/>
</dbReference>
<dbReference type="InterPro" id="IPR003661">
    <property type="entry name" value="HisK_dim/P_dom"/>
</dbReference>
<keyword evidence="7 14" id="KW-0812">Transmembrane</keyword>
<keyword evidence="13 14" id="KW-0472">Membrane</keyword>
<dbReference type="PANTHER" id="PTHR45528">
    <property type="entry name" value="SENSOR HISTIDINE KINASE CPXA"/>
    <property type="match status" value="1"/>
</dbReference>
<dbReference type="GO" id="GO:0005524">
    <property type="term" value="F:ATP binding"/>
    <property type="evidence" value="ECO:0007669"/>
    <property type="project" value="UniProtKB-KW"/>
</dbReference>
<name>A0A9D1R4F8_9FIRM</name>
<evidence type="ECO:0000256" key="4">
    <source>
        <dbReference type="ARBA" id="ARBA00022475"/>
    </source>
</evidence>
<reference evidence="17" key="1">
    <citation type="journal article" date="2021" name="PeerJ">
        <title>Extensive microbial diversity within the chicken gut microbiome revealed by metagenomics and culture.</title>
        <authorList>
            <person name="Gilroy R."/>
            <person name="Ravi A."/>
            <person name="Getino M."/>
            <person name="Pursley I."/>
            <person name="Horton D.L."/>
            <person name="Alikhan N.F."/>
            <person name="Baker D."/>
            <person name="Gharbi K."/>
            <person name="Hall N."/>
            <person name="Watson M."/>
            <person name="Adriaenssens E.M."/>
            <person name="Foster-Nyarko E."/>
            <person name="Jarju S."/>
            <person name="Secka A."/>
            <person name="Antonio M."/>
            <person name="Oren A."/>
            <person name="Chaudhuri R.R."/>
            <person name="La Ragione R."/>
            <person name="Hildebrand F."/>
            <person name="Pallen M.J."/>
        </authorList>
    </citation>
    <scope>NUCLEOTIDE SEQUENCE</scope>
    <source>
        <strain evidence="17">CHK195-6426</strain>
    </source>
</reference>
<dbReference type="InterPro" id="IPR003660">
    <property type="entry name" value="HAMP_dom"/>
</dbReference>
<keyword evidence="12" id="KW-0902">Two-component regulatory system</keyword>
<dbReference type="SMART" id="SM00388">
    <property type="entry name" value="HisKA"/>
    <property type="match status" value="1"/>
</dbReference>
<dbReference type="EMBL" id="DXGH01000025">
    <property type="protein sequence ID" value="HIW80739.1"/>
    <property type="molecule type" value="Genomic_DNA"/>
</dbReference>
<dbReference type="Pfam" id="PF02518">
    <property type="entry name" value="HATPase_c"/>
    <property type="match status" value="1"/>
</dbReference>
<keyword evidence="9 17" id="KW-0418">Kinase</keyword>
<keyword evidence="4" id="KW-1003">Cell membrane</keyword>
<comment type="catalytic activity">
    <reaction evidence="1">
        <text>ATP + protein L-histidine = ADP + protein N-phospho-L-histidine.</text>
        <dbReference type="EC" id="2.7.13.3"/>
    </reaction>
</comment>
<evidence type="ECO:0000256" key="1">
    <source>
        <dbReference type="ARBA" id="ARBA00000085"/>
    </source>
</evidence>
<dbReference type="SUPFAM" id="SSF55874">
    <property type="entry name" value="ATPase domain of HSP90 chaperone/DNA topoisomerase II/histidine kinase"/>
    <property type="match status" value="1"/>
</dbReference>
<sequence length="475" mass="53516">MKKTLYLKFVLAYFIFGVFGFIIVTTFVPSMTREHLIREKAESLYYEATLIGNTYASGLYTNETSLETVKTQLDSLAVYLNSVIRIINPSGRLVLDTNTPIDVENVVVIENFDPTITSGSYYTIGDFFGSFNTDVLTVLAPITSNYMVKGYVAIHCDMQDIEESCNSLLNISYITLVILFLLSLIILIFFTEIVYIPLRKITHATEQYAAGNMHYEFQVDSEDEIGYLAACLNYMASEIARSEDDQKKFVANVSHDFRSPLTSIRGYLEAMKDGTISPDMYDKYLTIVLNETERLTKLTNSLLTLNNLNTKGMLLDRTDFDINQVIRSTAASFEGTCRRKNIAIEMVLTGDIMYVNADMGKIQQVLYNLLDNAIKFSHQNSIIKIETAEKKNKLFVSVKDTGIGIPKEDLKLIWDRFYKSDLSRGKDKKGTGLGLSIVKEIINAHGEHINVISTPGEGSEFIFSLPNSSKNDEED</sequence>
<evidence type="ECO:0000256" key="5">
    <source>
        <dbReference type="ARBA" id="ARBA00022553"/>
    </source>
</evidence>
<feature type="domain" description="HAMP" evidence="16">
    <location>
        <begin position="197"/>
        <end position="244"/>
    </location>
</feature>
<dbReference type="InterPro" id="IPR003594">
    <property type="entry name" value="HATPase_dom"/>
</dbReference>
<dbReference type="InterPro" id="IPR050398">
    <property type="entry name" value="HssS/ArlS-like"/>
</dbReference>
<gene>
    <name evidence="17" type="ORF">H9742_04285</name>
</gene>
<dbReference type="CDD" id="cd00082">
    <property type="entry name" value="HisKA"/>
    <property type="match status" value="1"/>
</dbReference>
<dbReference type="Gene3D" id="1.10.287.130">
    <property type="match status" value="1"/>
</dbReference>
<keyword evidence="10" id="KW-0067">ATP-binding</keyword>
<dbReference type="CDD" id="cd06225">
    <property type="entry name" value="HAMP"/>
    <property type="match status" value="1"/>
</dbReference>
<evidence type="ECO:0000256" key="12">
    <source>
        <dbReference type="ARBA" id="ARBA00023012"/>
    </source>
</evidence>
<keyword evidence="11 14" id="KW-1133">Transmembrane helix</keyword>
<dbReference type="PROSITE" id="PS50109">
    <property type="entry name" value="HIS_KIN"/>
    <property type="match status" value="1"/>
</dbReference>
<dbReference type="PRINTS" id="PR00344">
    <property type="entry name" value="BCTRLSENSOR"/>
</dbReference>
<evidence type="ECO:0000259" key="15">
    <source>
        <dbReference type="PROSITE" id="PS50109"/>
    </source>
</evidence>
<dbReference type="InterPro" id="IPR004358">
    <property type="entry name" value="Sig_transdc_His_kin-like_C"/>
</dbReference>
<dbReference type="Gene3D" id="3.30.565.10">
    <property type="entry name" value="Histidine kinase-like ATPase, C-terminal domain"/>
    <property type="match status" value="1"/>
</dbReference>
<dbReference type="GO" id="GO:0000155">
    <property type="term" value="F:phosphorelay sensor kinase activity"/>
    <property type="evidence" value="ECO:0007669"/>
    <property type="project" value="InterPro"/>
</dbReference>
<dbReference type="Pfam" id="PF00512">
    <property type="entry name" value="HisKA"/>
    <property type="match status" value="1"/>
</dbReference>
<evidence type="ECO:0000256" key="10">
    <source>
        <dbReference type="ARBA" id="ARBA00022840"/>
    </source>
</evidence>
<dbReference type="InterPro" id="IPR005467">
    <property type="entry name" value="His_kinase_dom"/>
</dbReference>
<evidence type="ECO:0000256" key="7">
    <source>
        <dbReference type="ARBA" id="ARBA00022692"/>
    </source>
</evidence>
<dbReference type="SUPFAM" id="SSF47384">
    <property type="entry name" value="Homodimeric domain of signal transducing histidine kinase"/>
    <property type="match status" value="1"/>
</dbReference>
<comment type="caution">
    <text evidence="17">The sequence shown here is derived from an EMBL/GenBank/DDBJ whole genome shotgun (WGS) entry which is preliminary data.</text>
</comment>
<evidence type="ECO:0000256" key="3">
    <source>
        <dbReference type="ARBA" id="ARBA00012438"/>
    </source>
</evidence>
<evidence type="ECO:0000256" key="6">
    <source>
        <dbReference type="ARBA" id="ARBA00022679"/>
    </source>
</evidence>
<evidence type="ECO:0000256" key="9">
    <source>
        <dbReference type="ARBA" id="ARBA00022777"/>
    </source>
</evidence>
<feature type="transmembrane region" description="Helical" evidence="14">
    <location>
        <begin position="168"/>
        <end position="190"/>
    </location>
</feature>
<proteinExistence type="predicted"/>
<evidence type="ECO:0000313" key="18">
    <source>
        <dbReference type="Proteomes" id="UP000824265"/>
    </source>
</evidence>
<keyword evidence="6" id="KW-0808">Transferase</keyword>
<feature type="domain" description="Histidine kinase" evidence="15">
    <location>
        <begin position="252"/>
        <end position="469"/>
    </location>
</feature>
<dbReference type="Proteomes" id="UP000824265">
    <property type="component" value="Unassembled WGS sequence"/>
</dbReference>
<dbReference type="RefSeq" id="WP_318705089.1">
    <property type="nucleotide sequence ID" value="NZ_CALWMU010000028.1"/>
</dbReference>
<dbReference type="AlphaFoldDB" id="A0A9D1R4F8"/>
<organism evidence="17 18">
    <name type="scientific">Candidatus Acetatifactor stercoripullorum</name>
    <dbReference type="NCBI Taxonomy" id="2838414"/>
    <lineage>
        <taxon>Bacteria</taxon>
        <taxon>Bacillati</taxon>
        <taxon>Bacillota</taxon>
        <taxon>Clostridia</taxon>
        <taxon>Lachnospirales</taxon>
        <taxon>Lachnospiraceae</taxon>
        <taxon>Acetatifactor</taxon>
    </lineage>
</organism>
<feature type="transmembrane region" description="Helical" evidence="14">
    <location>
        <begin position="6"/>
        <end position="28"/>
    </location>
</feature>
<keyword evidence="8" id="KW-0547">Nucleotide-binding</keyword>
<dbReference type="SMART" id="SM00387">
    <property type="entry name" value="HATPase_c"/>
    <property type="match status" value="1"/>
</dbReference>
<evidence type="ECO:0000313" key="17">
    <source>
        <dbReference type="EMBL" id="HIW80739.1"/>
    </source>
</evidence>
<evidence type="ECO:0000256" key="11">
    <source>
        <dbReference type="ARBA" id="ARBA00022989"/>
    </source>
</evidence>
<dbReference type="EC" id="2.7.13.3" evidence="3"/>
<dbReference type="Gene3D" id="6.10.340.10">
    <property type="match status" value="1"/>
</dbReference>
<dbReference type="PROSITE" id="PS50885">
    <property type="entry name" value="HAMP"/>
    <property type="match status" value="1"/>
</dbReference>
<evidence type="ECO:0000256" key="2">
    <source>
        <dbReference type="ARBA" id="ARBA00004651"/>
    </source>
</evidence>
<evidence type="ECO:0000256" key="8">
    <source>
        <dbReference type="ARBA" id="ARBA00022741"/>
    </source>
</evidence>
<evidence type="ECO:0000256" key="14">
    <source>
        <dbReference type="SAM" id="Phobius"/>
    </source>
</evidence>
<comment type="subcellular location">
    <subcellularLocation>
        <location evidence="2">Cell membrane</location>
        <topology evidence="2">Multi-pass membrane protein</topology>
    </subcellularLocation>
</comment>
<evidence type="ECO:0000259" key="16">
    <source>
        <dbReference type="PROSITE" id="PS50885"/>
    </source>
</evidence>
<accession>A0A9D1R4F8</accession>
<dbReference type="InterPro" id="IPR036097">
    <property type="entry name" value="HisK_dim/P_sf"/>
</dbReference>
<dbReference type="PANTHER" id="PTHR45528:SF1">
    <property type="entry name" value="SENSOR HISTIDINE KINASE CPXA"/>
    <property type="match status" value="1"/>
</dbReference>
<keyword evidence="5" id="KW-0597">Phosphoprotein</keyword>
<protein>
    <recommendedName>
        <fullName evidence="3">histidine kinase</fullName>
        <ecNumber evidence="3">2.7.13.3</ecNumber>
    </recommendedName>
</protein>
<dbReference type="InterPro" id="IPR036890">
    <property type="entry name" value="HATPase_C_sf"/>
</dbReference>
<evidence type="ECO:0000256" key="13">
    <source>
        <dbReference type="ARBA" id="ARBA00023136"/>
    </source>
</evidence>
<reference evidence="17" key="2">
    <citation type="submission" date="2021-04" db="EMBL/GenBank/DDBJ databases">
        <authorList>
            <person name="Gilroy R."/>
        </authorList>
    </citation>
    <scope>NUCLEOTIDE SEQUENCE</scope>
    <source>
        <strain evidence="17">CHK195-6426</strain>
    </source>
</reference>
<dbReference type="GO" id="GO:0005886">
    <property type="term" value="C:plasma membrane"/>
    <property type="evidence" value="ECO:0007669"/>
    <property type="project" value="UniProtKB-SubCell"/>
</dbReference>
<dbReference type="SUPFAM" id="SSF158472">
    <property type="entry name" value="HAMP domain-like"/>
    <property type="match status" value="1"/>
</dbReference>